<dbReference type="Pfam" id="PF23989">
    <property type="entry name" value="PilB3_C"/>
    <property type="match status" value="1"/>
</dbReference>
<reference evidence="5" key="1">
    <citation type="submission" date="2022-09" db="EMBL/GenBank/DDBJ databases">
        <title>Haloadaptaus new haloarchaeum isolated from saline soil.</title>
        <authorList>
            <person name="Duran-Viseras A."/>
            <person name="Sanchez-Porro C."/>
            <person name="Ventosa A."/>
        </authorList>
    </citation>
    <scope>NUCLEOTIDE SEQUENCE</scope>
    <source>
        <strain evidence="5">F3-133</strain>
    </source>
</reference>
<evidence type="ECO:0000259" key="3">
    <source>
        <dbReference type="Pfam" id="PF23989"/>
    </source>
</evidence>
<sequence>MGVDGAKKISGWDADVKTRMRALSSAKSLFLSAFEEGGVDVEGYEPRTEEILDVQIPDGYELVESYGVNEPYATVSVLYDDEKMEHVYHVHEPRLGSFEKRLLERLFGDLRNVLVERELGEGDTDDAVEQGALRLIREYGVALTPASFYRILYYLRRSYTGFGKIDPLMNDERIEDISCDGYDVPVYLYHQSYQDIRTNISFQEEELDSFVTRLAQHSGQHISVESPIVSTTLSGGSRAELTLGREVTRGGSTFTVRKFSEDPFTPVDLIRNGTFSVEEMAYLWFAIQQGKSLIFAGGTASGKTTSMNAVSMFIPPRSKVVSIEDTPEIQLSHENWVGTVTREGIDEGSRIGMYTLLRSALRHRPEYIIVGEVRGEEAMTLFQAMNTGHTTYSTMHADSVQTVINRLENPPINVPRSMMKALDIVSVQLLTRKEGGDERIRRTRELTEIAGIDSRTGDINSNRLFDWDAATDEARRRGDSVVVDEISDTMGVSRNQILVELDNRRKFLRRMVDDEVDDYREFTRRIRDYYANPHDEIEEVGGEKVEELLDEPEEG</sequence>
<feature type="domain" description="PilB3-like C-terminal" evidence="3">
    <location>
        <begin position="477"/>
        <end position="541"/>
    </location>
</feature>
<dbReference type="PANTHER" id="PTHR30486:SF6">
    <property type="entry name" value="TYPE IV PILUS RETRACTATION ATPASE PILT"/>
    <property type="match status" value="1"/>
</dbReference>
<proteinExistence type="inferred from homology"/>
<protein>
    <submittedName>
        <fullName evidence="5">Type II/IV secretion system ATPase subunit</fullName>
    </submittedName>
</protein>
<dbReference type="Gene3D" id="3.40.50.300">
    <property type="entry name" value="P-loop containing nucleotide triphosphate hydrolases"/>
    <property type="match status" value="1"/>
</dbReference>
<name>A0A9Q4GGX2_9EURY</name>
<dbReference type="GO" id="GO:0016887">
    <property type="term" value="F:ATP hydrolysis activity"/>
    <property type="evidence" value="ECO:0007669"/>
    <property type="project" value="InterPro"/>
</dbReference>
<evidence type="ECO:0000259" key="4">
    <source>
        <dbReference type="Pfam" id="PF23990"/>
    </source>
</evidence>
<evidence type="ECO:0000256" key="1">
    <source>
        <dbReference type="ARBA" id="ARBA00006611"/>
    </source>
</evidence>
<gene>
    <name evidence="5" type="ORF">EGH25_07455</name>
</gene>
<dbReference type="InterPro" id="IPR056570">
    <property type="entry name" value="PilB3-like_N"/>
</dbReference>
<feature type="domain" description="Bacterial type II secretion system protein E" evidence="2">
    <location>
        <begin position="250"/>
        <end position="433"/>
    </location>
</feature>
<dbReference type="SUPFAM" id="SSF52540">
    <property type="entry name" value="P-loop containing nucleoside triphosphate hydrolases"/>
    <property type="match status" value="1"/>
</dbReference>
<dbReference type="Proteomes" id="UP001149411">
    <property type="component" value="Unassembled WGS sequence"/>
</dbReference>
<dbReference type="Pfam" id="PF23990">
    <property type="entry name" value="PilB3_N"/>
    <property type="match status" value="1"/>
</dbReference>
<dbReference type="Gene3D" id="3.30.450.380">
    <property type="match status" value="1"/>
</dbReference>
<evidence type="ECO:0000313" key="6">
    <source>
        <dbReference type="Proteomes" id="UP001149411"/>
    </source>
</evidence>
<dbReference type="InterPro" id="IPR001482">
    <property type="entry name" value="T2SS/T4SS_dom"/>
</dbReference>
<accession>A0A9Q4GGX2</accession>
<organism evidence="5 6">
    <name type="scientific">Halorutilus salinus</name>
    <dbReference type="NCBI Taxonomy" id="2487751"/>
    <lineage>
        <taxon>Archaea</taxon>
        <taxon>Methanobacteriati</taxon>
        <taxon>Methanobacteriota</taxon>
        <taxon>Stenosarchaea group</taxon>
        <taxon>Halobacteria</taxon>
        <taxon>Halorutilales</taxon>
        <taxon>Halorutilaceae</taxon>
        <taxon>Halorutilus</taxon>
    </lineage>
</organism>
<dbReference type="AlphaFoldDB" id="A0A9Q4GGX2"/>
<keyword evidence="6" id="KW-1185">Reference proteome</keyword>
<dbReference type="EMBL" id="RKLV01000006">
    <property type="protein sequence ID" value="MCX2819187.1"/>
    <property type="molecule type" value="Genomic_DNA"/>
</dbReference>
<comment type="caution">
    <text evidence="5">The sequence shown here is derived from an EMBL/GenBank/DDBJ whole genome shotgun (WGS) entry which is preliminary data.</text>
</comment>
<feature type="domain" description="PilB3-like N-terminal" evidence="4">
    <location>
        <begin position="31"/>
        <end position="93"/>
    </location>
</feature>
<dbReference type="InterPro" id="IPR027417">
    <property type="entry name" value="P-loop_NTPase"/>
</dbReference>
<evidence type="ECO:0000313" key="5">
    <source>
        <dbReference type="EMBL" id="MCX2819187.1"/>
    </source>
</evidence>
<dbReference type="PANTHER" id="PTHR30486">
    <property type="entry name" value="TWITCHING MOTILITY PROTEIN PILT"/>
    <property type="match status" value="1"/>
</dbReference>
<dbReference type="CDD" id="cd01130">
    <property type="entry name" value="VirB11-like_ATPase"/>
    <property type="match status" value="1"/>
</dbReference>
<dbReference type="InterPro" id="IPR056571">
    <property type="entry name" value="PilB3-like_C"/>
</dbReference>
<evidence type="ECO:0000259" key="2">
    <source>
        <dbReference type="Pfam" id="PF00437"/>
    </source>
</evidence>
<comment type="similarity">
    <text evidence="1">Belongs to the GSP E family.</text>
</comment>
<dbReference type="InterPro" id="IPR050921">
    <property type="entry name" value="T4SS_GSP_E_ATPase"/>
</dbReference>
<dbReference type="Pfam" id="PF00437">
    <property type="entry name" value="T2SSE"/>
    <property type="match status" value="1"/>
</dbReference>